<organism evidence="1 2">
    <name type="scientific">Nocardia arthritidis</name>
    <dbReference type="NCBI Taxonomy" id="228602"/>
    <lineage>
        <taxon>Bacteria</taxon>
        <taxon>Bacillati</taxon>
        <taxon>Actinomycetota</taxon>
        <taxon>Actinomycetes</taxon>
        <taxon>Mycobacteriales</taxon>
        <taxon>Nocardiaceae</taxon>
        <taxon>Nocardia</taxon>
    </lineage>
</organism>
<dbReference type="RefSeq" id="WP_167471494.1">
    <property type="nucleotide sequence ID" value="NZ_CP046172.1"/>
</dbReference>
<dbReference type="EMBL" id="CP046172">
    <property type="protein sequence ID" value="QIS08211.1"/>
    <property type="molecule type" value="Genomic_DNA"/>
</dbReference>
<keyword evidence="2" id="KW-1185">Reference proteome</keyword>
<reference evidence="1 2" key="1">
    <citation type="journal article" date="2019" name="ACS Chem. Biol.">
        <title>Identification and Mobilization of a Cryptic Antibiotic Biosynthesis Gene Locus from a Human-Pathogenic Nocardia Isolate.</title>
        <authorList>
            <person name="Herisse M."/>
            <person name="Ishida K."/>
            <person name="Porter J.L."/>
            <person name="Howden B."/>
            <person name="Hertweck C."/>
            <person name="Stinear T.P."/>
            <person name="Pidot S.J."/>
        </authorList>
    </citation>
    <scope>NUCLEOTIDE SEQUENCE [LARGE SCALE GENOMIC DNA]</scope>
    <source>
        <strain evidence="1 2">AUSMDU00012717</strain>
    </source>
</reference>
<gene>
    <name evidence="1" type="ORF">F5544_01440</name>
</gene>
<dbReference type="AlphaFoldDB" id="A0A6G9Y4U4"/>
<name>A0A6G9Y4U4_9NOCA</name>
<protein>
    <submittedName>
        <fullName evidence="1">Uncharacterized protein</fullName>
    </submittedName>
</protein>
<sequence>MNVSEAIAGDDRREILLALRVKLAAQIDVCESARDLPALTRALLNVNKEIAELDAGSAESVPGPVKELQERTKRKKMAVIL</sequence>
<dbReference type="KEGG" id="nah:F5544_01440"/>
<accession>A0A6G9Y4U4</accession>
<evidence type="ECO:0000313" key="2">
    <source>
        <dbReference type="Proteomes" id="UP000503540"/>
    </source>
</evidence>
<proteinExistence type="predicted"/>
<evidence type="ECO:0000313" key="1">
    <source>
        <dbReference type="EMBL" id="QIS08211.1"/>
    </source>
</evidence>
<dbReference type="Proteomes" id="UP000503540">
    <property type="component" value="Chromosome"/>
</dbReference>